<dbReference type="PANTHER" id="PTHR30386">
    <property type="entry name" value="MEMBRANE FUSION SUBUNIT OF EMRAB-TOLC MULTIDRUG EFFLUX PUMP"/>
    <property type="match status" value="1"/>
</dbReference>
<dbReference type="GO" id="GO:0016020">
    <property type="term" value="C:membrane"/>
    <property type="evidence" value="ECO:0007669"/>
    <property type="project" value="UniProtKB-SubCell"/>
</dbReference>
<accession>A0A557RJZ1</accession>
<dbReference type="Gene3D" id="2.40.50.100">
    <property type="match status" value="1"/>
</dbReference>
<dbReference type="Proteomes" id="UP000316688">
    <property type="component" value="Unassembled WGS sequence"/>
</dbReference>
<protein>
    <submittedName>
        <fullName evidence="6">Biotin/lipoyl-binding protein</fullName>
    </submittedName>
</protein>
<evidence type="ECO:0000256" key="5">
    <source>
        <dbReference type="SAM" id="Phobius"/>
    </source>
</evidence>
<keyword evidence="3 5" id="KW-1133">Transmembrane helix</keyword>
<feature type="transmembrane region" description="Helical" evidence="5">
    <location>
        <begin position="27"/>
        <end position="45"/>
    </location>
</feature>
<gene>
    <name evidence="6" type="ORF">FPL11_05245</name>
</gene>
<evidence type="ECO:0000256" key="1">
    <source>
        <dbReference type="ARBA" id="ARBA00004167"/>
    </source>
</evidence>
<proteinExistence type="predicted"/>
<dbReference type="InterPro" id="IPR050739">
    <property type="entry name" value="MFP"/>
</dbReference>
<evidence type="ECO:0000313" key="6">
    <source>
        <dbReference type="EMBL" id="TVO65483.1"/>
    </source>
</evidence>
<evidence type="ECO:0000256" key="3">
    <source>
        <dbReference type="ARBA" id="ARBA00022989"/>
    </source>
</evidence>
<dbReference type="AlphaFoldDB" id="A0A557RJZ1"/>
<keyword evidence="2 5" id="KW-0812">Transmembrane</keyword>
<reference evidence="6 7" key="1">
    <citation type="submission" date="2019-07" db="EMBL/GenBank/DDBJ databases">
        <title>Reclasification of Spiribacter aquaticus.</title>
        <authorList>
            <person name="Leon M.J."/>
            <person name="Sanchez-Porro C."/>
            <person name="Ventosa A."/>
        </authorList>
    </citation>
    <scope>NUCLEOTIDE SEQUENCE [LARGE SCALE GENOMIC DNA]</scope>
    <source>
        <strain evidence="6 7">SP30</strain>
    </source>
</reference>
<sequence length="339" mass="38191">MQRLRRPPRVDRLQTEQRRHRARIGRWIYLLLLLGLVVWLLNIFFGDRVYLSAPGMVTRDQVAVSVSYSGRVTALHVREGDRVEAGQRLATLESLPVQRDVANLSAQWAEWRRRRAALAAERYTIRRMLPVAREQASTIAELLGLREKAYEEGLSTHLTLHELVTADYRSTLQATELEAREQGIAREIDTLDDIVTRFERSLDGVRARFDGGEVYARHDGIITDVHVKAGGHTGQPGDLMTMVVGEPYVLAYIPPGALYSVSEGDRVRVSYGFERLDGIVESIRPVSVRLPEEFQRAFQPRQRSQIVRVNLTNGTIPPAFTAVQVSASGGWWSRGGSNP</sequence>
<dbReference type="EMBL" id="VMKP01000002">
    <property type="protein sequence ID" value="TVO65483.1"/>
    <property type="molecule type" value="Genomic_DNA"/>
</dbReference>
<name>A0A557RJZ1_9GAMM</name>
<comment type="caution">
    <text evidence="6">The sequence shown here is derived from an EMBL/GenBank/DDBJ whole genome shotgun (WGS) entry which is preliminary data.</text>
</comment>
<comment type="subcellular location">
    <subcellularLocation>
        <location evidence="1">Membrane</location>
        <topology evidence="1">Single-pass membrane protein</topology>
    </subcellularLocation>
</comment>
<evidence type="ECO:0000256" key="2">
    <source>
        <dbReference type="ARBA" id="ARBA00022692"/>
    </source>
</evidence>
<keyword evidence="7" id="KW-1185">Reference proteome</keyword>
<dbReference type="RefSeq" id="WP_144347710.1">
    <property type="nucleotide sequence ID" value="NZ_VMKP01000002.1"/>
</dbReference>
<organism evidence="6 7">
    <name type="scientific">Spiribacter aquaticus</name>
    <dbReference type="NCBI Taxonomy" id="1935996"/>
    <lineage>
        <taxon>Bacteria</taxon>
        <taxon>Pseudomonadati</taxon>
        <taxon>Pseudomonadota</taxon>
        <taxon>Gammaproteobacteria</taxon>
        <taxon>Chromatiales</taxon>
        <taxon>Ectothiorhodospiraceae</taxon>
        <taxon>Spiribacter</taxon>
    </lineage>
</organism>
<keyword evidence="4 5" id="KW-0472">Membrane</keyword>
<evidence type="ECO:0000256" key="4">
    <source>
        <dbReference type="ARBA" id="ARBA00023136"/>
    </source>
</evidence>
<dbReference type="PANTHER" id="PTHR30386:SF26">
    <property type="entry name" value="TRANSPORT PROTEIN COMB"/>
    <property type="match status" value="1"/>
</dbReference>
<evidence type="ECO:0000313" key="7">
    <source>
        <dbReference type="Proteomes" id="UP000316688"/>
    </source>
</evidence>